<dbReference type="GeneID" id="39676777"/>
<proteinExistence type="predicted"/>
<sequence>MNMAREVSQFNRETKESRFTDAVKRRIDKLDIALTDETERGTLHRAIRSAMGGNCSRWTGFRGAR</sequence>
<dbReference type="RefSeq" id="WP_035709987.1">
    <property type="nucleotide sequence ID" value="NZ_CAMIFG010000029.1"/>
</dbReference>
<name>A0A086Y739_9RHOB</name>
<protein>
    <submittedName>
        <fullName evidence="1">Uncharacterized protein</fullName>
    </submittedName>
</protein>
<reference evidence="1 2" key="1">
    <citation type="submission" date="2014-03" db="EMBL/GenBank/DDBJ databases">
        <title>Genome of Haematobacter massiliensis CCUG 47968.</title>
        <authorList>
            <person name="Wang D."/>
            <person name="Wang G."/>
        </authorList>
    </citation>
    <scope>NUCLEOTIDE SEQUENCE [LARGE SCALE GENOMIC DNA]</scope>
    <source>
        <strain evidence="1 2">CCUG 47968</strain>
    </source>
</reference>
<accession>A0A086Y739</accession>
<keyword evidence="2" id="KW-1185">Reference proteome</keyword>
<dbReference type="AlphaFoldDB" id="A0A086Y739"/>
<dbReference type="EMBL" id="JGYG01000004">
    <property type="protein sequence ID" value="KFI30089.1"/>
    <property type="molecule type" value="Genomic_DNA"/>
</dbReference>
<comment type="caution">
    <text evidence="1">The sequence shown here is derived from an EMBL/GenBank/DDBJ whole genome shotgun (WGS) entry which is preliminary data.</text>
</comment>
<evidence type="ECO:0000313" key="1">
    <source>
        <dbReference type="EMBL" id="KFI30089.1"/>
    </source>
</evidence>
<evidence type="ECO:0000313" key="2">
    <source>
        <dbReference type="Proteomes" id="UP000028826"/>
    </source>
</evidence>
<gene>
    <name evidence="1" type="ORF">CN97_15055</name>
</gene>
<organism evidence="1 2">
    <name type="scientific">Haematobacter massiliensis</name>
    <dbReference type="NCBI Taxonomy" id="195105"/>
    <lineage>
        <taxon>Bacteria</taxon>
        <taxon>Pseudomonadati</taxon>
        <taxon>Pseudomonadota</taxon>
        <taxon>Alphaproteobacteria</taxon>
        <taxon>Rhodobacterales</taxon>
        <taxon>Paracoccaceae</taxon>
        <taxon>Haematobacter</taxon>
    </lineage>
</organism>
<dbReference type="STRING" id="195105.CN97_15055"/>
<dbReference type="Proteomes" id="UP000028826">
    <property type="component" value="Unassembled WGS sequence"/>
</dbReference>